<reference evidence="3 4" key="1">
    <citation type="submission" date="2018-05" db="EMBL/GenBank/DDBJ databases">
        <title>Vibrio limimaris sp. nov., isolated from marine sediment.</title>
        <authorList>
            <person name="Li C.-M."/>
        </authorList>
    </citation>
    <scope>NUCLEOTIDE SEQUENCE [LARGE SCALE GENOMIC DNA]</scope>
    <source>
        <strain evidence="3 4">E4404</strain>
    </source>
</reference>
<dbReference type="InterPro" id="IPR016195">
    <property type="entry name" value="Pol/histidinol_Pase-like"/>
</dbReference>
<feature type="region of interest" description="Disordered" evidence="1">
    <location>
        <begin position="1"/>
        <end position="23"/>
    </location>
</feature>
<evidence type="ECO:0000256" key="1">
    <source>
        <dbReference type="SAM" id="MobiDB-lite"/>
    </source>
</evidence>
<keyword evidence="4" id="KW-1185">Reference proteome</keyword>
<dbReference type="InterPro" id="IPR027417">
    <property type="entry name" value="P-loop_NTPase"/>
</dbReference>
<dbReference type="SUPFAM" id="SSF52540">
    <property type="entry name" value="P-loop containing nucleoside triphosphate hydrolases"/>
    <property type="match status" value="1"/>
</dbReference>
<dbReference type="GO" id="GO:0005524">
    <property type="term" value="F:ATP binding"/>
    <property type="evidence" value="ECO:0007669"/>
    <property type="project" value="InterPro"/>
</dbReference>
<dbReference type="RefSeq" id="WP_109319448.1">
    <property type="nucleotide sequence ID" value="NZ_QFWT01000003.1"/>
</dbReference>
<name>A0A2U3BBM7_9VIBR</name>
<dbReference type="Pfam" id="PF00004">
    <property type="entry name" value="AAA"/>
    <property type="match status" value="1"/>
</dbReference>
<evidence type="ECO:0000259" key="2">
    <source>
        <dbReference type="Pfam" id="PF00004"/>
    </source>
</evidence>
<dbReference type="CDD" id="cd00267">
    <property type="entry name" value="ABC_ATPase"/>
    <property type="match status" value="1"/>
</dbReference>
<dbReference type="Gene3D" id="3.20.20.140">
    <property type="entry name" value="Metal-dependent hydrolases"/>
    <property type="match status" value="1"/>
</dbReference>
<organism evidence="3 4">
    <name type="scientific">Vibrio albus</name>
    <dbReference type="NCBI Taxonomy" id="2200953"/>
    <lineage>
        <taxon>Bacteria</taxon>
        <taxon>Pseudomonadati</taxon>
        <taxon>Pseudomonadota</taxon>
        <taxon>Gammaproteobacteria</taxon>
        <taxon>Vibrionales</taxon>
        <taxon>Vibrionaceae</taxon>
        <taxon>Vibrio</taxon>
    </lineage>
</organism>
<dbReference type="AlphaFoldDB" id="A0A2U3BBM7"/>
<gene>
    <name evidence="3" type="ORF">DI392_06645</name>
</gene>
<dbReference type="SUPFAM" id="SSF89550">
    <property type="entry name" value="PHP domain-like"/>
    <property type="match status" value="1"/>
</dbReference>
<dbReference type="OrthoDB" id="9791620at2"/>
<feature type="domain" description="ATPase AAA-type core" evidence="2">
    <location>
        <begin position="253"/>
        <end position="320"/>
    </location>
</feature>
<accession>A0A2U3BBM7</accession>
<dbReference type="Gene3D" id="3.40.50.300">
    <property type="entry name" value="P-loop containing nucleotide triphosphate hydrolases"/>
    <property type="match status" value="1"/>
</dbReference>
<dbReference type="EMBL" id="QFWT01000003">
    <property type="protein sequence ID" value="PWI34196.1"/>
    <property type="molecule type" value="Genomic_DNA"/>
</dbReference>
<evidence type="ECO:0000313" key="3">
    <source>
        <dbReference type="EMBL" id="PWI34196.1"/>
    </source>
</evidence>
<evidence type="ECO:0000313" key="4">
    <source>
        <dbReference type="Proteomes" id="UP000245362"/>
    </source>
</evidence>
<proteinExistence type="predicted"/>
<comment type="caution">
    <text evidence="3">The sequence shown here is derived from an EMBL/GenBank/DDBJ whole genome shotgun (WGS) entry which is preliminary data.</text>
</comment>
<sequence>MKIDIHVHTRKTKQGDATTREVSPEDFSRIVQSTDVKILAITNHNVFDLEQFNQMEEKLDGAAQIWPGIELDVLDDGRRSHLIVVVSPQNRDKFSEVVNHVTEGKTPDNFVISIEDTVKFFDELAPLYVAHYMGKKPDMSEETIGKLLAGGVNPKRVIKEATNSISAGIFIAHGHSSLYGSDIQNWNKYTEEAKSLPELRLSVDSFEHFCLLLEKDVSTIDTAIQRKNSEELTLIPFEDETKVKIRVFNDINIIFGPKGTGKTKILKSIAKHYSNRGVKASLFESAPDKLADRFDIKGENVKSIIDLSEVDCCSEEINRIKKAKETDVTSLNKYVEFFNSENKNKNAKKMKVKDLPKLTSENSDSKFNEYQDAYKKIQDMLVFLKQNGPVNEVTNEQERTQLRESLNYVSSKLSEGAWELYSDWKSSQLTDSISKRFREEVTRKTGERSKPSGTGFKEFASNRINIEKDARKILRNIGKNIKDEVEKVGMLGPEKGELKCVTSFKFQQGDIHDAKYLSITSMRKTDQKEFIQIIKDVKGKSTSDDLFDSITQLNEIPDIDKIKSLSDLLLFWRRFSLQGEQYSPSNGECSMLNLHNELDEEKEIYILDEPERSLGNEYINDVIIPLINDKAVQGKIVVISTHDANVAVRTLPYNSIYRCHDIDGYATYVGNPFSNSLVHAVDEGKILDWKKISMKTLEGGQSAFGERGKIYGQN</sequence>
<dbReference type="Proteomes" id="UP000245362">
    <property type="component" value="Unassembled WGS sequence"/>
</dbReference>
<dbReference type="InterPro" id="IPR003959">
    <property type="entry name" value="ATPase_AAA_core"/>
</dbReference>
<protein>
    <recommendedName>
        <fullName evidence="2">ATPase AAA-type core domain-containing protein</fullName>
    </recommendedName>
</protein>
<dbReference type="GO" id="GO:0016887">
    <property type="term" value="F:ATP hydrolysis activity"/>
    <property type="evidence" value="ECO:0007669"/>
    <property type="project" value="InterPro"/>
</dbReference>